<proteinExistence type="predicted"/>
<sequence>MSIEAVAWAFRQEIPNPGAKLVLLALCDYADESWSCFPGQETLATKTSQGERTVRRHLEWLEREGFIVSRARFAHGRRTSNRYTIHSPSPNTPPLTPSSPRKGPSAKPVNSPAEQAAEMTGGQIDQRSSRAEQPARLAGEPSENHQQKHPQPPAPSNPEEPAPQSGCDAHPARQAPNCRGCGTNLRALRKAAEDEANLQAVEREQLSTNLWLQAMRTRRGEVEQQERDGSLARARQAVRAAVQRRPDEDASHPTGDIGTLTEIDHD</sequence>
<comment type="caution">
    <text evidence="2">The sequence shown here is derived from an EMBL/GenBank/DDBJ whole genome shotgun (WGS) entry which is preliminary data.</text>
</comment>
<keyword evidence="3" id="KW-1185">Reference proteome</keyword>
<feature type="compositionally biased region" description="Low complexity" evidence="1">
    <location>
        <begin position="232"/>
        <end position="243"/>
    </location>
</feature>
<evidence type="ECO:0000256" key="1">
    <source>
        <dbReference type="SAM" id="MobiDB-lite"/>
    </source>
</evidence>
<name>A0ABR7ST61_9ACTN</name>
<feature type="compositionally biased region" description="Pro residues" evidence="1">
    <location>
        <begin position="150"/>
        <end position="161"/>
    </location>
</feature>
<dbReference type="RefSeq" id="WP_187818238.1">
    <property type="nucleotide sequence ID" value="NZ_JACTVJ010000021.1"/>
</dbReference>
<gene>
    <name evidence="2" type="ORF">H9Y04_35205</name>
</gene>
<evidence type="ECO:0000313" key="2">
    <source>
        <dbReference type="EMBL" id="MBC9717792.1"/>
    </source>
</evidence>
<reference evidence="2 3" key="1">
    <citation type="submission" date="2020-08" db="EMBL/GenBank/DDBJ databases">
        <title>Genemic of Streptomyces polyaspartic.</title>
        <authorList>
            <person name="Liu W."/>
        </authorList>
    </citation>
    <scope>NUCLEOTIDE SEQUENCE [LARGE SCALE GENOMIC DNA]</scope>
    <source>
        <strain evidence="2 3">TRM66268-LWL</strain>
    </source>
</reference>
<feature type="region of interest" description="Disordered" evidence="1">
    <location>
        <begin position="78"/>
        <end position="171"/>
    </location>
</feature>
<dbReference type="Proteomes" id="UP000642284">
    <property type="component" value="Unassembled WGS sequence"/>
</dbReference>
<dbReference type="Gene3D" id="1.10.10.10">
    <property type="entry name" value="Winged helix-like DNA-binding domain superfamily/Winged helix DNA-binding domain"/>
    <property type="match status" value="1"/>
</dbReference>
<dbReference type="InterPro" id="IPR036388">
    <property type="entry name" value="WH-like_DNA-bd_sf"/>
</dbReference>
<dbReference type="Pfam" id="PF13730">
    <property type="entry name" value="HTH_36"/>
    <property type="match status" value="1"/>
</dbReference>
<feature type="compositionally biased region" description="Basic and acidic residues" evidence="1">
    <location>
        <begin position="221"/>
        <end position="230"/>
    </location>
</feature>
<feature type="region of interest" description="Disordered" evidence="1">
    <location>
        <begin position="221"/>
        <end position="266"/>
    </location>
</feature>
<organism evidence="2 3">
    <name type="scientific">Streptomyces polyasparticus</name>
    <dbReference type="NCBI Taxonomy" id="2767826"/>
    <lineage>
        <taxon>Bacteria</taxon>
        <taxon>Bacillati</taxon>
        <taxon>Actinomycetota</taxon>
        <taxon>Actinomycetes</taxon>
        <taxon>Kitasatosporales</taxon>
        <taxon>Streptomycetaceae</taxon>
        <taxon>Streptomyces</taxon>
    </lineage>
</organism>
<protein>
    <submittedName>
        <fullName evidence="2">Helix-turn-helix domain-containing protein</fullName>
    </submittedName>
</protein>
<evidence type="ECO:0000313" key="3">
    <source>
        <dbReference type="Proteomes" id="UP000642284"/>
    </source>
</evidence>
<accession>A0ABR7ST61</accession>
<dbReference type="EMBL" id="JACTVJ010000021">
    <property type="protein sequence ID" value="MBC9717792.1"/>
    <property type="molecule type" value="Genomic_DNA"/>
</dbReference>